<sequence length="315" mass="35274">ERHVDRGRHPRPDGTDGGGHRSQQRPRVPHVARARAPRRARRHGLPQPRQGPRRRGAPARRGPGRRRGAALTRPRLARLGARVRLGSRARVARPARQQRRRHGAAPAAHRGRVRDAARHEPPRPLRAHRPAARAPAARRRPARRDGVQQRAQDGPHQLRQPQRRPAVLPLGGVRAVQAREPPLRARARPPCRRQADERRGAPRLRGDAPPAAGVRGDRQPDRPRGEQAHERGARAERRHGRAAVAVRGDDGPAGRQLRRPRRSGRVPWPSPARRAERPRPRRGDRQASVDGERGAHRRDVRLQPGGTKLSRDSAL</sequence>
<feature type="compositionally biased region" description="Low complexity" evidence="1">
    <location>
        <begin position="69"/>
        <end position="84"/>
    </location>
</feature>
<feature type="region of interest" description="Disordered" evidence="1">
    <location>
        <begin position="1"/>
        <end position="315"/>
    </location>
</feature>
<feature type="compositionally biased region" description="Basic and acidic residues" evidence="1">
    <location>
        <begin position="273"/>
        <end position="294"/>
    </location>
</feature>
<reference evidence="2" key="1">
    <citation type="submission" date="2020-02" db="EMBL/GenBank/DDBJ databases">
        <authorList>
            <person name="Meier V. D."/>
        </authorList>
    </citation>
    <scope>NUCLEOTIDE SEQUENCE</scope>
    <source>
        <strain evidence="2">AVDCRST_MAG85</strain>
    </source>
</reference>
<dbReference type="EMBL" id="CADCVT010000058">
    <property type="protein sequence ID" value="CAA9479241.1"/>
    <property type="molecule type" value="Genomic_DNA"/>
</dbReference>
<dbReference type="AlphaFoldDB" id="A0A6J4RQP4"/>
<accession>A0A6J4RQP4</accession>
<feature type="compositionally biased region" description="Basic and acidic residues" evidence="1">
    <location>
        <begin position="215"/>
        <end position="235"/>
    </location>
</feature>
<feature type="compositionally biased region" description="Basic residues" evidence="1">
    <location>
        <begin position="51"/>
        <end position="68"/>
    </location>
</feature>
<gene>
    <name evidence="2" type="ORF">AVDCRST_MAG85-558</name>
</gene>
<feature type="compositionally biased region" description="Basic and acidic residues" evidence="1">
    <location>
        <begin position="193"/>
        <end position="206"/>
    </location>
</feature>
<feature type="compositionally biased region" description="Basic and acidic residues" evidence="1">
    <location>
        <begin position="113"/>
        <end position="123"/>
    </location>
</feature>
<feature type="non-terminal residue" evidence="2">
    <location>
        <position position="1"/>
    </location>
</feature>
<evidence type="ECO:0000313" key="2">
    <source>
        <dbReference type="EMBL" id="CAA9479241.1"/>
    </source>
</evidence>
<feature type="compositionally biased region" description="Basic residues" evidence="1">
    <location>
        <begin position="85"/>
        <end position="103"/>
    </location>
</feature>
<feature type="compositionally biased region" description="Basic residues" evidence="1">
    <location>
        <begin position="125"/>
        <end position="142"/>
    </location>
</feature>
<proteinExistence type="predicted"/>
<feature type="compositionally biased region" description="Basic residues" evidence="1">
    <location>
        <begin position="22"/>
        <end position="44"/>
    </location>
</feature>
<organism evidence="2">
    <name type="scientific">uncultured Solirubrobacteraceae bacterium</name>
    <dbReference type="NCBI Taxonomy" id="1162706"/>
    <lineage>
        <taxon>Bacteria</taxon>
        <taxon>Bacillati</taxon>
        <taxon>Actinomycetota</taxon>
        <taxon>Thermoleophilia</taxon>
        <taxon>Solirubrobacterales</taxon>
        <taxon>Solirubrobacteraceae</taxon>
        <taxon>environmental samples</taxon>
    </lineage>
</organism>
<feature type="non-terminal residue" evidence="2">
    <location>
        <position position="315"/>
    </location>
</feature>
<evidence type="ECO:0000256" key="1">
    <source>
        <dbReference type="SAM" id="MobiDB-lite"/>
    </source>
</evidence>
<name>A0A6J4RQP4_9ACTN</name>
<protein>
    <submittedName>
        <fullName evidence="2">Probable oxidoreductase/Short-chain dehydrogenase</fullName>
    </submittedName>
</protein>